<dbReference type="EMBL" id="LYVF01000002">
    <property type="protein sequence ID" value="OAT87094.1"/>
    <property type="molecule type" value="Genomic_DNA"/>
</dbReference>
<reference evidence="1 2" key="1">
    <citation type="submission" date="2016-04" db="EMBL/GenBank/DDBJ databases">
        <authorList>
            <person name="Evans L.H."/>
            <person name="Alamgir A."/>
            <person name="Owens N."/>
            <person name="Weber N.D."/>
            <person name="Virtaneva K."/>
            <person name="Barbian K."/>
            <person name="Babar A."/>
            <person name="Rosenke K."/>
        </authorList>
    </citation>
    <scope>NUCLEOTIDE SEQUENCE [LARGE SCALE GENOMIC DNA]</scope>
    <source>
        <strain evidence="1 2">LMa1</strain>
    </source>
</reference>
<keyword evidence="2" id="KW-1185">Reference proteome</keyword>
<accession>A0A1B7LKI4</accession>
<gene>
    <name evidence="1" type="ORF">A6M21_02050</name>
</gene>
<sequence>MDEYVKKKVECFRPQVFALIERMTLAAGAIATSDPLEADIMDTAFSIRSTGTVDAAIEEFDGEQWQVADSMEVLEGDTVWHHTLKNAQFRLRLENKSERDAVVSINVNLPCAVEVED</sequence>
<proteinExistence type="predicted"/>
<comment type="caution">
    <text evidence="1">The sequence shown here is derived from an EMBL/GenBank/DDBJ whole genome shotgun (WGS) entry which is preliminary data.</text>
</comment>
<protein>
    <submittedName>
        <fullName evidence="1">Uncharacterized protein</fullName>
    </submittedName>
</protein>
<evidence type="ECO:0000313" key="1">
    <source>
        <dbReference type="EMBL" id="OAT87094.1"/>
    </source>
</evidence>
<name>A0A1B7LKI4_9FIRM</name>
<dbReference type="AlphaFoldDB" id="A0A1B7LKI4"/>
<dbReference type="Proteomes" id="UP000078532">
    <property type="component" value="Unassembled WGS sequence"/>
</dbReference>
<dbReference type="OrthoDB" id="1724228at2"/>
<dbReference type="RefSeq" id="WP_066665846.1">
    <property type="nucleotide sequence ID" value="NZ_LYVF01000002.1"/>
</dbReference>
<evidence type="ECO:0000313" key="2">
    <source>
        <dbReference type="Proteomes" id="UP000078532"/>
    </source>
</evidence>
<organism evidence="1 2">
    <name type="scientific">Desulfotomaculum copahuensis</name>
    <dbReference type="NCBI Taxonomy" id="1838280"/>
    <lineage>
        <taxon>Bacteria</taxon>
        <taxon>Bacillati</taxon>
        <taxon>Bacillota</taxon>
        <taxon>Clostridia</taxon>
        <taxon>Eubacteriales</taxon>
        <taxon>Desulfotomaculaceae</taxon>
        <taxon>Desulfotomaculum</taxon>
    </lineage>
</organism>